<reference evidence="11 12" key="1">
    <citation type="submission" date="2024-04" db="EMBL/GenBank/DDBJ databases">
        <authorList>
            <consortium name="Genoscope - CEA"/>
            <person name="William W."/>
        </authorList>
    </citation>
    <scope>NUCLEOTIDE SEQUENCE [LARGE SCALE GENOMIC DNA]</scope>
</reference>
<dbReference type="InterPro" id="IPR003108">
    <property type="entry name" value="GAR_dom"/>
</dbReference>
<dbReference type="InterPro" id="IPR018159">
    <property type="entry name" value="Spectrin/alpha-actinin"/>
</dbReference>
<feature type="region of interest" description="Disordered" evidence="8">
    <location>
        <begin position="1728"/>
        <end position="1750"/>
    </location>
</feature>
<dbReference type="SUPFAM" id="SSF75399">
    <property type="entry name" value="Plakin repeat"/>
    <property type="match status" value="3"/>
</dbReference>
<keyword evidence="3" id="KW-0597">Phosphoprotein</keyword>
<dbReference type="Gene3D" id="2.30.30.40">
    <property type="entry name" value="SH3 Domains"/>
    <property type="match status" value="1"/>
</dbReference>
<evidence type="ECO:0000313" key="11">
    <source>
        <dbReference type="EMBL" id="CAL1534640.1"/>
    </source>
</evidence>
<feature type="compositionally biased region" description="Polar residues" evidence="8">
    <location>
        <begin position="3458"/>
        <end position="3489"/>
    </location>
</feature>
<dbReference type="Pfam" id="PF02187">
    <property type="entry name" value="GAS2"/>
    <property type="match status" value="1"/>
</dbReference>
<comment type="subcellular location">
    <subcellularLocation>
        <location evidence="1">Cytoplasm</location>
        <location evidence="1">Cytoskeleton</location>
    </subcellularLocation>
</comment>
<feature type="coiled-coil region" evidence="7">
    <location>
        <begin position="1420"/>
        <end position="1480"/>
    </location>
</feature>
<keyword evidence="5" id="KW-0106">Calcium</keyword>
<feature type="coiled-coil region" evidence="7">
    <location>
        <begin position="2379"/>
        <end position="2461"/>
    </location>
</feature>
<dbReference type="InterPro" id="IPR002048">
    <property type="entry name" value="EF_hand_dom"/>
</dbReference>
<keyword evidence="12" id="KW-1185">Reference proteome</keyword>
<evidence type="ECO:0000256" key="2">
    <source>
        <dbReference type="ARBA" id="ARBA00022490"/>
    </source>
</evidence>
<keyword evidence="7" id="KW-0175">Coiled coil</keyword>
<evidence type="ECO:0000256" key="7">
    <source>
        <dbReference type="SAM" id="Coils"/>
    </source>
</evidence>
<dbReference type="CDD" id="cd00176">
    <property type="entry name" value="SPEC"/>
    <property type="match status" value="10"/>
</dbReference>
<dbReference type="GO" id="GO:0005886">
    <property type="term" value="C:plasma membrane"/>
    <property type="evidence" value="ECO:0007669"/>
    <property type="project" value="UniProtKB-SubCell"/>
</dbReference>
<dbReference type="InterPro" id="IPR011992">
    <property type="entry name" value="EF-hand-dom_pair"/>
</dbReference>
<keyword evidence="4" id="KW-0677">Repeat</keyword>
<dbReference type="SMART" id="SM00150">
    <property type="entry name" value="SPEC"/>
    <property type="match status" value="16"/>
</dbReference>
<dbReference type="PROSITE" id="PS50222">
    <property type="entry name" value="EF_HAND_2"/>
    <property type="match status" value="2"/>
</dbReference>
<evidence type="ECO:0008006" key="13">
    <source>
        <dbReference type="Google" id="ProtNLM"/>
    </source>
</evidence>
<evidence type="ECO:0000256" key="5">
    <source>
        <dbReference type="ARBA" id="ARBA00022837"/>
    </source>
</evidence>
<feature type="compositionally biased region" description="Low complexity" evidence="8">
    <location>
        <begin position="3312"/>
        <end position="3323"/>
    </location>
</feature>
<dbReference type="InterPro" id="IPR035915">
    <property type="entry name" value="Plakin_repeat_sf"/>
</dbReference>
<dbReference type="SUPFAM" id="SSF143575">
    <property type="entry name" value="GAS2 domain-like"/>
    <property type="match status" value="1"/>
</dbReference>
<feature type="domain" description="EF-hand" evidence="9">
    <location>
        <begin position="3171"/>
        <end position="3206"/>
    </location>
</feature>
<feature type="compositionally biased region" description="Polar residues" evidence="8">
    <location>
        <begin position="3497"/>
        <end position="3506"/>
    </location>
</feature>
<feature type="coiled-coil region" evidence="7">
    <location>
        <begin position="2051"/>
        <end position="2078"/>
    </location>
</feature>
<keyword evidence="2" id="KW-0963">Cytoplasm</keyword>
<dbReference type="Gene3D" id="1.20.58.60">
    <property type="match status" value="16"/>
</dbReference>
<evidence type="ECO:0000256" key="8">
    <source>
        <dbReference type="SAM" id="MobiDB-lite"/>
    </source>
</evidence>
<dbReference type="EMBL" id="CAXITT010000177">
    <property type="protein sequence ID" value="CAL1534640.1"/>
    <property type="molecule type" value="Genomic_DNA"/>
</dbReference>
<feature type="region of interest" description="Disordered" evidence="8">
    <location>
        <begin position="495"/>
        <end position="522"/>
    </location>
</feature>
<evidence type="ECO:0000259" key="9">
    <source>
        <dbReference type="PROSITE" id="PS50222"/>
    </source>
</evidence>
<gene>
    <name evidence="11" type="ORF">GSLYS_00008600001</name>
</gene>
<evidence type="ECO:0000313" key="12">
    <source>
        <dbReference type="Proteomes" id="UP001497497"/>
    </source>
</evidence>
<feature type="coiled-coil region" evidence="7">
    <location>
        <begin position="1669"/>
        <end position="1710"/>
    </location>
</feature>
<dbReference type="PANTHER" id="PTHR23169:SF23">
    <property type="entry name" value="SHORT STOP, ISOFORM H"/>
    <property type="match status" value="1"/>
</dbReference>
<dbReference type="InterPro" id="IPR043197">
    <property type="entry name" value="Plakin"/>
</dbReference>
<dbReference type="SUPFAM" id="SSF47473">
    <property type="entry name" value="EF-hand"/>
    <property type="match status" value="1"/>
</dbReference>
<feature type="compositionally biased region" description="Basic and acidic residues" evidence="8">
    <location>
        <begin position="1737"/>
        <end position="1750"/>
    </location>
</feature>
<feature type="domain" description="GAR" evidence="10">
    <location>
        <begin position="3217"/>
        <end position="3289"/>
    </location>
</feature>
<dbReference type="GO" id="GO:0005737">
    <property type="term" value="C:cytoplasm"/>
    <property type="evidence" value="ECO:0007669"/>
    <property type="project" value="TreeGrafter"/>
</dbReference>
<evidence type="ECO:0000256" key="6">
    <source>
        <dbReference type="ARBA" id="ARBA00023212"/>
    </source>
</evidence>
<feature type="compositionally biased region" description="Low complexity" evidence="8">
    <location>
        <begin position="3356"/>
        <end position="3366"/>
    </location>
</feature>
<feature type="coiled-coil region" evidence="7">
    <location>
        <begin position="2162"/>
        <end position="2189"/>
    </location>
</feature>
<proteinExistence type="predicted"/>
<evidence type="ECO:0000256" key="3">
    <source>
        <dbReference type="ARBA" id="ARBA00022553"/>
    </source>
</evidence>
<dbReference type="Pfam" id="PF00435">
    <property type="entry name" value="Spectrin"/>
    <property type="match status" value="5"/>
</dbReference>
<dbReference type="PANTHER" id="PTHR23169">
    <property type="entry name" value="ENVOPLAKIN"/>
    <property type="match status" value="1"/>
</dbReference>
<dbReference type="InterPro" id="IPR018247">
    <property type="entry name" value="EF_Hand_1_Ca_BS"/>
</dbReference>
<evidence type="ECO:0000256" key="1">
    <source>
        <dbReference type="ARBA" id="ARBA00004245"/>
    </source>
</evidence>
<feature type="compositionally biased region" description="Basic residues" evidence="8">
    <location>
        <begin position="495"/>
        <end position="511"/>
    </location>
</feature>
<dbReference type="Gene3D" id="3.90.1290.10">
    <property type="entry name" value="Plakin repeat"/>
    <property type="match status" value="3"/>
</dbReference>
<dbReference type="Pfam" id="PF17902">
    <property type="entry name" value="SH3_10"/>
    <property type="match status" value="1"/>
</dbReference>
<dbReference type="PROSITE" id="PS51460">
    <property type="entry name" value="GAR"/>
    <property type="match status" value="1"/>
</dbReference>
<evidence type="ECO:0000259" key="10">
    <source>
        <dbReference type="PROSITE" id="PS51460"/>
    </source>
</evidence>
<sequence length="3575" mass="403645">MSNRRDGTPLDQYVAGIKERQRQIEETKLAKNYIATQQSLDGLKEGAAKFTDVEEKIEEIKKTRGHTKEVENTESEILLTKDLYIQKKRCLETLLYVAEIENLFQNVQSDIEDRALYLSKRPKVFQSVYRGQDIESQTKMHKECVYTMRESWSWLQTLTTCVGIHTENAATYHQFYHDVQHLEEDMSTYLQWMDSPTIKAPVKTKDPDDMLMHFKLLMSRLLDYQSRVDRLTERSREVHPVHYRKELPEWPVKAKALVKYEHKNVSLEKDEFVTVLDNSDTEKWMIRTSSGTETEVPAIVLVIPPPDPTCFQEINTLREQMHVNSTTTANRLRSHLMQFLSLMISQTQSRDLQGLSSKQKSEYMKMMNDATDILPGPSLIDPEYDALKGHLIAFRKLVTQITPGQKDLNNIAVQKWNKTKTILRLYSEVLIYSSSFLEECNKKLKEETVLITDLKTRHRYTSNAYFQRVIPTIEIDTMTKETRMTQFKAEMYIHERHRGRRSPKETQKRRRSDQVQAAQGEDTVDGIMSSSYQPTVSSVKNFAISGVLDPKTKQKLSISQALSKGVLNKEFGTYNNLETGETMPIAEAISKGLISVEYGDSFTNGGLHNATKDSLGTLNSLETKTFAITGVVDPKTGQTISAKEAITSGLLDNKTGKFRNPVTGEELSLLDAVRAGYLMADPSLFDEDQTDSPMYSSYNSIVLEEIKYKVRGVINPATGEEITLKQAIRDGIIDPVLGVYKNPQTGEVMSIEEATKRGFIKGRPFDTTKDRDDDSILTYQQLQVKRQTFKAGESSLVNGQLVKPDPNEVLLDKLREKLNTAKVMVIDPKTGKPTTLEEAIESGFISLTNGSYKMANGETISLMEACVQRFIEPDVLKEIMKTYQEASLANLINSGQFDPDTGLVTDPSTGKTLTLQAAIDSDVINPDSVFFYDMLQNRVLSLAEAIESGRLDKLSGKIVNPKNGERLSVTQAEATRQICSEINPEEITERAESLTLLRGCMDTSIRGIKIPNISDVASVEEAVTQGTLQLPKTAYVDEQTVGIVPLQLAVQMERVEPNVALALFSAFDKHSLEQEIGKGSFNPKSGMYVNPKNGEQLTIDDAKKSGLWNPYFVFLVDQETGNITSLGALADKGKFEPKSGKYISDTLGKSMSINEAIAQGLILPHIEAEKYVDTSSAVKDLIDSGKVNPRTTNFVAANDLKMSLRDALANGFLTMGSKVKIDPETGDVYLVSDEAVVQSLIEVKEQSDWLSDVAQALASQGRPSEKLDIIKRQAEDCLDLKEEISRKEPELKSVISHAEQLILENAKIQSQERGQDKAKDEAAQQFQKLKSSATDLKVRLDMVSSEADNRSQKLTVMGRNLEELYYQMEEIDQWLDSAIEKTQDLQSAKMEVESQYNTIKEFVEEVKEREDDLSAIVKSADSFKENAQDVEKDADSFRKRIDILPTIREEGEMGVLDEELESIEAKFKDISKECAKHMERLGSLAKQKKIFDDLHDKLSLSYPSVQEKLNSLVADEDFGLDPQKAAQERENLRNIKSDLISQERKLKDLAAAGERLIAGLIDSGMNEEAEEVQELIALKRDEHQSLLDDISEHEQLLDAAVVEQQNVLGRLDGIEANLREAEAELEDRSPISLDKEKLAQQIQEQRLVNAKIASSRTLLERLCLDVEGSNEAEDKLRDLMQQAEALEDIAEQRNVELEDVLANIAEFEAKSSELDGWLNDSVKVLKPAKGAPKPTRTKVDSLHEAKKEKEGEMEALRQICNSLSESPGVKDNYALKETLADVETKWNDLTELLVQQMSLEALSEIDGMLKYLDKAENVINTAEPVSIDPETLGVQLREHKSFDDDLKNKRNAVKEIIDKCTRMLRETANSQTDEIKFRLDSITSQADIVCQLSAERLQQLEAALPLATHYGENQTEVSAWLEEMEAEMEAQGDPGQNLEQVKKQHDNLKTTQQIIEDHKLFIDDLNSTGLELMDVCAESDAVDIQNKLLDINKRYEGLKSTARGKARDLTDAKRKFTQEAADTLDHLLDELDGLHRIVSQADPIPASPDKLKNEIDENRAILEDLDRQKQALVKAEEMAKNPKAYGIEDPDDAEDLKQKFREICDMSKDIRVTAEGRDKSLKTALKLAEKFYDLSTDVMSGLRDLKDSMYNHEPPGIDPDAIKEQQGELAGMKKELEKARELVGECRRTGSELCAVCGESGAIEVQKQLEDLVHMTDDVNDTIRDRGDELRKAFQHADQFKKLFEAINSWLPLAEHKLALMKPPSTDPNTLQTQIEELKAFKADVHPHISEMQQLNQEMSALRDSSPIAAESLQKPVKQANEKWSELLRGLTEREGKLTDMQLKVGEVSQAMNDVITSLEDVQKDLSSADEVKGDPKFLETHMRKLQLAQADLRNKEKSAKKLSKAVDEILQHTGADPDESPLQAQRQQMKEELRITQATAREKENKLQESMRQVKKFMGDLDDQLAKVNEFRAELKTNQPYGALPDTSEKQYAEFVIKCQNLDDQERKIESLLTGGQQFIDQCKSPQDVQDVADKVKRLRERWADTKDRARKRKEKMEEHLGNVSQFHDTLKVFTDWLNSAEISMRTFKYPSKLVGPITKQIEEHNVLKAVLEAQAQKMSILDRSGTYLKYFGRKQDTIYVKNMQVGIRLRWKKLLRRADERGRLLEQAYREDKRFDDSWRGLCDWLDQSMQTLSKFMSPANQPAGMKQDIDELKRFNIQLTAKHPTFFSTTRLGRNLKDRCVKADPEREVLNQMLEDLKNKWNAVRSVVSKSQNKLDEALLTSGRVSDALQSLLEWLQKAEAALDEEAPILGDLDTVHMLIEQHRNIQQELAAREATVLTMRAPGNLPPGQSAELSKLWDRVNRLCDIRESKLKEGLRLAEEFQDVVTVMREFLPQAEAQLKFRALPEDEMVILQLIEKHEKFQEDLRNHQESVDKIKGLAEEILLSCHPNAVRFVKYYLTITQTRWDQLLQRASNRGQRLQEALRNIQGNAALLEELLAWLTDAQALLATKERDPIPDDLKVVETLLKEHLEFHDEVTSKNNDAERLSKLVISESKMSQQGKGYGSNMKLNEFDGYNPRVIALQNKWRTVWHMSVDRKKRLQDAHDTLLELESFKSFDFDLWRTRYLNWIQAKKFRITDFFRRQDKDSDGFLDREEFVGGMLKSKFPTNRTELNAVFEIFDSGNRGVIEYKNFVDALKADKRNRAKNNNRNAKSDVELIHEEIEKELSSCQCRHAFRAEFLEEGKYRFGEKQKTCLVRFLNHTVMVRVGGGWVTLEEFVEQNDPCKAKGRTNFDLRETLALSDGTPIMSTRRGSASGRTSPFPTGVRRRANDTGYASSNSSGTAQNQEERLSHSSLLSPTSSNSSMSLLSPVAVAVASPLARSKAAANRYSYHGDLSWEGDQNNPGLGAEEQSGGSNDSSLRRSRVTSSMVNLNLASAINSPAFINSPLGRSSDTYGSTGNLNRTKRLSTSSSNITGRKTPTSLSASGKPRSHIFTTRATTPTVAFGSSVRSRPTTPTFSPHSSSTPQRPGSATPTKGLGPASSGGPSRQRRLPNTPRMPSTPTQQSSQGFR</sequence>
<dbReference type="InterPro" id="IPR041615">
    <property type="entry name" value="Desmoplakin_SH3"/>
</dbReference>
<dbReference type="InterPro" id="IPR001101">
    <property type="entry name" value="Plectin_repeat"/>
</dbReference>
<dbReference type="InterPro" id="IPR002017">
    <property type="entry name" value="Spectrin_repeat"/>
</dbReference>
<dbReference type="CDD" id="cd00051">
    <property type="entry name" value="EFh"/>
    <property type="match status" value="1"/>
</dbReference>
<dbReference type="GO" id="GO:0005198">
    <property type="term" value="F:structural molecule activity"/>
    <property type="evidence" value="ECO:0007669"/>
    <property type="project" value="TreeGrafter"/>
</dbReference>
<name>A0AAV2HMF6_LYMST</name>
<dbReference type="GO" id="GO:0008017">
    <property type="term" value="F:microtubule binding"/>
    <property type="evidence" value="ECO:0007669"/>
    <property type="project" value="InterPro"/>
</dbReference>
<feature type="domain" description="EF-hand" evidence="9">
    <location>
        <begin position="3135"/>
        <end position="3170"/>
    </location>
</feature>
<dbReference type="GO" id="GO:0042060">
    <property type="term" value="P:wound healing"/>
    <property type="evidence" value="ECO:0007669"/>
    <property type="project" value="TreeGrafter"/>
</dbReference>
<feature type="region of interest" description="Disordered" evidence="8">
    <location>
        <begin position="3400"/>
        <end position="3428"/>
    </location>
</feature>
<dbReference type="GO" id="GO:0005509">
    <property type="term" value="F:calcium ion binding"/>
    <property type="evidence" value="ECO:0007669"/>
    <property type="project" value="InterPro"/>
</dbReference>
<dbReference type="Gene3D" id="3.30.920.20">
    <property type="entry name" value="Gas2-like domain"/>
    <property type="match status" value="1"/>
</dbReference>
<feature type="region of interest" description="Disordered" evidence="8">
    <location>
        <begin position="3458"/>
        <end position="3575"/>
    </location>
</feature>
<dbReference type="GO" id="GO:0045104">
    <property type="term" value="P:intermediate filament cytoskeleton organization"/>
    <property type="evidence" value="ECO:0007669"/>
    <property type="project" value="InterPro"/>
</dbReference>
<dbReference type="PROSITE" id="PS00018">
    <property type="entry name" value="EF_HAND_1"/>
    <property type="match status" value="1"/>
</dbReference>
<dbReference type="SMART" id="SM00243">
    <property type="entry name" value="GAS2"/>
    <property type="match status" value="1"/>
</dbReference>
<dbReference type="GO" id="GO:0005882">
    <property type="term" value="C:intermediate filament"/>
    <property type="evidence" value="ECO:0007669"/>
    <property type="project" value="TreeGrafter"/>
</dbReference>
<feature type="compositionally biased region" description="Polar residues" evidence="8">
    <location>
        <begin position="3337"/>
        <end position="3349"/>
    </location>
</feature>
<feature type="compositionally biased region" description="Low complexity" evidence="8">
    <location>
        <begin position="3511"/>
        <end position="3530"/>
    </location>
</feature>
<dbReference type="SMART" id="SM00054">
    <property type="entry name" value="EFh"/>
    <property type="match status" value="2"/>
</dbReference>
<dbReference type="Gene3D" id="1.10.238.10">
    <property type="entry name" value="EF-hand"/>
    <property type="match status" value="1"/>
</dbReference>
<accession>A0AAV2HMF6</accession>
<dbReference type="InterPro" id="IPR036534">
    <property type="entry name" value="GAR_dom_sf"/>
</dbReference>
<organism evidence="11 12">
    <name type="scientific">Lymnaea stagnalis</name>
    <name type="common">Great pond snail</name>
    <name type="synonym">Helix stagnalis</name>
    <dbReference type="NCBI Taxonomy" id="6523"/>
    <lineage>
        <taxon>Eukaryota</taxon>
        <taxon>Metazoa</taxon>
        <taxon>Spiralia</taxon>
        <taxon>Lophotrochozoa</taxon>
        <taxon>Mollusca</taxon>
        <taxon>Gastropoda</taxon>
        <taxon>Heterobranchia</taxon>
        <taxon>Euthyneura</taxon>
        <taxon>Panpulmonata</taxon>
        <taxon>Hygrophila</taxon>
        <taxon>Lymnaeoidea</taxon>
        <taxon>Lymnaeidae</taxon>
        <taxon>Lymnaea</taxon>
    </lineage>
</organism>
<dbReference type="Proteomes" id="UP001497497">
    <property type="component" value="Unassembled WGS sequence"/>
</dbReference>
<feature type="region of interest" description="Disordered" evidence="8">
    <location>
        <begin position="3307"/>
        <end position="3366"/>
    </location>
</feature>
<dbReference type="Pfam" id="PF00681">
    <property type="entry name" value="Plectin"/>
    <property type="match status" value="1"/>
</dbReference>
<comment type="caution">
    <text evidence="11">The sequence shown here is derived from an EMBL/GenBank/DDBJ whole genome shotgun (WGS) entry which is preliminary data.</text>
</comment>
<evidence type="ECO:0000256" key="4">
    <source>
        <dbReference type="ARBA" id="ARBA00022737"/>
    </source>
</evidence>
<feature type="coiled-coil region" evidence="7">
    <location>
        <begin position="1525"/>
        <end position="1552"/>
    </location>
</feature>
<keyword evidence="6" id="KW-0206">Cytoskeleton</keyword>
<feature type="compositionally biased region" description="Polar residues" evidence="8">
    <location>
        <begin position="3561"/>
        <end position="3575"/>
    </location>
</feature>
<protein>
    <recommendedName>
        <fullName evidence="13">Dystonin</fullName>
    </recommendedName>
</protein>
<dbReference type="SUPFAM" id="SSF46966">
    <property type="entry name" value="Spectrin repeat"/>
    <property type="match status" value="16"/>
</dbReference>
<dbReference type="SMART" id="SM00250">
    <property type="entry name" value="PLEC"/>
    <property type="match status" value="8"/>
</dbReference>